<dbReference type="InterPro" id="IPR053083">
    <property type="entry name" value="TF_kinase-domain_protein"/>
</dbReference>
<dbReference type="EMBL" id="KN847535">
    <property type="protein sequence ID" value="KIW06546.1"/>
    <property type="molecule type" value="Genomic_DNA"/>
</dbReference>
<proteinExistence type="predicted"/>
<organism evidence="3 4">
    <name type="scientific">Verruconis gallopava</name>
    <dbReference type="NCBI Taxonomy" id="253628"/>
    <lineage>
        <taxon>Eukaryota</taxon>
        <taxon>Fungi</taxon>
        <taxon>Dikarya</taxon>
        <taxon>Ascomycota</taxon>
        <taxon>Pezizomycotina</taxon>
        <taxon>Dothideomycetes</taxon>
        <taxon>Pleosporomycetidae</taxon>
        <taxon>Venturiales</taxon>
        <taxon>Sympoventuriaceae</taxon>
        <taxon>Verruconis</taxon>
    </lineage>
</organism>
<dbReference type="OrthoDB" id="248923at2759"/>
<feature type="region of interest" description="Disordered" evidence="1">
    <location>
        <begin position="929"/>
        <end position="948"/>
    </location>
</feature>
<dbReference type="SUPFAM" id="SSF56112">
    <property type="entry name" value="Protein kinase-like (PK-like)"/>
    <property type="match status" value="1"/>
</dbReference>
<dbReference type="InterPro" id="IPR000719">
    <property type="entry name" value="Prot_kinase_dom"/>
</dbReference>
<accession>A0A0D1XUW6</accession>
<gene>
    <name evidence="3" type="ORF">PV09_02976</name>
</gene>
<dbReference type="PANTHER" id="PTHR44305">
    <property type="entry name" value="SI:DKEY-192D15.2-RELATED"/>
    <property type="match status" value="1"/>
</dbReference>
<dbReference type="AlphaFoldDB" id="A0A0D1XUW6"/>
<feature type="compositionally biased region" description="Basic and acidic residues" evidence="1">
    <location>
        <begin position="734"/>
        <end position="743"/>
    </location>
</feature>
<dbReference type="CDD" id="cd00180">
    <property type="entry name" value="PKc"/>
    <property type="match status" value="1"/>
</dbReference>
<feature type="region of interest" description="Disordered" evidence="1">
    <location>
        <begin position="724"/>
        <end position="743"/>
    </location>
</feature>
<sequence length="948" mass="106577">MSSIPGGSACAKAQRAIRKYLQPATEPIARRMFPRDCLFRFLSSGSPTIARAVLECKCDRCNHQHNLAGPGNSVDEYLWRILGTAKTLPEFDSSAVTLFSLFVAIGYPALCGSLLDKGYDDKIFQFGPNAALPRETLRKFWAMDDAEFELDFYNSLERQLAHFAIPHFTRTKFATYDSSTILPFINEKPIGRLNERGEIIDEGGSGKVSSFDIYECYNKLGIRGPFARKQLLDAEAPLRFELERGNHQIVELLESPNIVKMITTYKHGNTFNIIFPLAKTDLNHFLREKTFGSDALREAPLELCPIWTQALGITKALGSISKIQSKGSKLPHLQTQSSLIGFHFDLKPANILVDHDGTWLITDFGLAQFAPGNGSTSRVINQGGTDAYAPPEYLNVNGKFSRRYDVWSLGCVLLEVVAFAVDGQKGLLDLDAARRTSTKHRTDDRFFTATADGNDFIVKPSIVKFKERLLRSERASPDSSKNFLHKLLDLIDKMLEPSAEKRIDINNVIPEFSGIVSSVTAQSPRSPSAAFNFIPPFSGDGERDLTSQRLRNLVCSYLSMDEAKEGSWRNARLYLFGDQEGDLRLVVCDPTGQRPSKELEFLDREVQLIPGYAFPDTKSSSSSEQVIRFQRIDTGKILNNGTFWFSNRRDYEQFQSDLCNQEVVWSYQLKNVILRRHTDVIAKAKEKALSLLGKKKAGDDIDSNGLGPATLQLMVESAEAFEQSRKRTLSTPGSKDHPLRGRPQEELVPPYRLVIYVGNVIITMILKPGLRNLKDRPKKLDGNVSKFVPTDPHRDRFIQVAMLQPAKKEKCAYAGIPLNVAKLREQELLDTFDCTEVEFVFLNETERLDFESRYIEWKIEWRNQRKAAEGASSMPPRSKIGPKRNAGRGGVGNSQPKRIMDISTGFSSSATSTHSKEKGKAILYTDDHDSLFSDNRGRSFDDTSHNWR</sequence>
<keyword evidence="4" id="KW-1185">Reference proteome</keyword>
<dbReference type="Gene3D" id="1.10.510.10">
    <property type="entry name" value="Transferase(Phosphotransferase) domain 1"/>
    <property type="match status" value="1"/>
</dbReference>
<evidence type="ECO:0000256" key="1">
    <source>
        <dbReference type="SAM" id="MobiDB-lite"/>
    </source>
</evidence>
<dbReference type="VEuPathDB" id="FungiDB:PV09_02976"/>
<reference evidence="3 4" key="1">
    <citation type="submission" date="2015-01" db="EMBL/GenBank/DDBJ databases">
        <title>The Genome Sequence of Ochroconis gallopava CBS43764.</title>
        <authorList>
            <consortium name="The Broad Institute Genomics Platform"/>
            <person name="Cuomo C."/>
            <person name="de Hoog S."/>
            <person name="Gorbushina A."/>
            <person name="Stielow B."/>
            <person name="Teixiera M."/>
            <person name="Abouelleil A."/>
            <person name="Chapman S.B."/>
            <person name="Priest M."/>
            <person name="Young S.K."/>
            <person name="Wortman J."/>
            <person name="Nusbaum C."/>
            <person name="Birren B."/>
        </authorList>
    </citation>
    <scope>NUCLEOTIDE SEQUENCE [LARGE SCALE GENOMIC DNA]</scope>
    <source>
        <strain evidence="3 4">CBS 43764</strain>
    </source>
</reference>
<evidence type="ECO:0000313" key="4">
    <source>
        <dbReference type="Proteomes" id="UP000053259"/>
    </source>
</evidence>
<dbReference type="Pfam" id="PF00069">
    <property type="entry name" value="Pkinase"/>
    <property type="match status" value="1"/>
</dbReference>
<dbReference type="STRING" id="253628.A0A0D1XUW6"/>
<evidence type="ECO:0000259" key="2">
    <source>
        <dbReference type="PROSITE" id="PS50011"/>
    </source>
</evidence>
<dbReference type="GO" id="GO:0004672">
    <property type="term" value="F:protein kinase activity"/>
    <property type="evidence" value="ECO:0007669"/>
    <property type="project" value="InterPro"/>
</dbReference>
<dbReference type="GeneID" id="27310949"/>
<dbReference type="GO" id="GO:0005524">
    <property type="term" value="F:ATP binding"/>
    <property type="evidence" value="ECO:0007669"/>
    <property type="project" value="InterPro"/>
</dbReference>
<dbReference type="Proteomes" id="UP000053259">
    <property type="component" value="Unassembled WGS sequence"/>
</dbReference>
<evidence type="ECO:0000313" key="3">
    <source>
        <dbReference type="EMBL" id="KIW06546.1"/>
    </source>
</evidence>
<dbReference type="SMART" id="SM00220">
    <property type="entry name" value="S_TKc"/>
    <property type="match status" value="1"/>
</dbReference>
<dbReference type="InterPro" id="IPR011009">
    <property type="entry name" value="Kinase-like_dom_sf"/>
</dbReference>
<dbReference type="InParanoid" id="A0A0D1XUW6"/>
<dbReference type="PROSITE" id="PS50011">
    <property type="entry name" value="PROTEIN_KINASE_DOM"/>
    <property type="match status" value="1"/>
</dbReference>
<protein>
    <recommendedName>
        <fullName evidence="2">Protein kinase domain-containing protein</fullName>
    </recommendedName>
</protein>
<name>A0A0D1XUW6_9PEZI</name>
<dbReference type="HOGENOM" id="CLU_307378_0_0_1"/>
<feature type="region of interest" description="Disordered" evidence="1">
    <location>
        <begin position="866"/>
        <end position="917"/>
    </location>
</feature>
<feature type="domain" description="Protein kinase" evidence="2">
    <location>
        <begin position="194"/>
        <end position="512"/>
    </location>
</feature>
<dbReference type="PANTHER" id="PTHR44305:SF24">
    <property type="entry name" value="TYROSINE-PROTEIN KINASE C03B1.5-RELATED"/>
    <property type="match status" value="1"/>
</dbReference>
<dbReference type="RefSeq" id="XP_016216415.1">
    <property type="nucleotide sequence ID" value="XM_016356109.1"/>
</dbReference>
<feature type="compositionally biased region" description="Polar residues" evidence="1">
    <location>
        <begin position="904"/>
        <end position="913"/>
    </location>
</feature>